<dbReference type="AlphaFoldDB" id="A0A8H3I2I6"/>
<proteinExistence type="predicted"/>
<accession>A0A8H3I2I6</accession>
<protein>
    <recommendedName>
        <fullName evidence="4">RRM domain-containing protein</fullName>
    </recommendedName>
</protein>
<name>A0A8H3I2I6_9LECA</name>
<feature type="region of interest" description="Disordered" evidence="1">
    <location>
        <begin position="97"/>
        <end position="118"/>
    </location>
</feature>
<dbReference type="Gene3D" id="3.30.70.330">
    <property type="match status" value="1"/>
</dbReference>
<feature type="region of interest" description="Disordered" evidence="1">
    <location>
        <begin position="271"/>
        <end position="299"/>
    </location>
</feature>
<comment type="caution">
    <text evidence="2">The sequence shown here is derived from an EMBL/GenBank/DDBJ whole genome shotgun (WGS) entry which is preliminary data.</text>
</comment>
<dbReference type="Proteomes" id="UP000664534">
    <property type="component" value="Unassembled WGS sequence"/>
</dbReference>
<gene>
    <name evidence="2" type="ORF">IMSHALPRED_000353</name>
</gene>
<evidence type="ECO:0000313" key="2">
    <source>
        <dbReference type="EMBL" id="CAF9912577.1"/>
    </source>
</evidence>
<evidence type="ECO:0000256" key="1">
    <source>
        <dbReference type="SAM" id="MobiDB-lite"/>
    </source>
</evidence>
<dbReference type="EMBL" id="CAJPDT010000010">
    <property type="protein sequence ID" value="CAF9912577.1"/>
    <property type="molecule type" value="Genomic_DNA"/>
</dbReference>
<reference evidence="2" key="1">
    <citation type="submission" date="2021-03" db="EMBL/GenBank/DDBJ databases">
        <authorList>
            <person name="Tagirdzhanova G."/>
        </authorList>
    </citation>
    <scope>NUCLEOTIDE SEQUENCE</scope>
</reference>
<feature type="region of interest" description="Disordered" evidence="1">
    <location>
        <begin position="130"/>
        <end position="149"/>
    </location>
</feature>
<feature type="compositionally biased region" description="Polar residues" evidence="1">
    <location>
        <begin position="281"/>
        <end position="298"/>
    </location>
</feature>
<dbReference type="InterPro" id="IPR035979">
    <property type="entry name" value="RBD_domain_sf"/>
</dbReference>
<dbReference type="OrthoDB" id="10354402at2759"/>
<sequence length="391" mass="43136">MGQVPRWPRNVLKDQGWQLIRDEIRRLAFHGLTEIPGERAFHVDIHDGHEPLLATCVFKERNDVTNATNAKNIFGLIQGHVFMGCVMQAWRLQPDQNGGLETADGPRDPITNEILPVPVPYPPPLADPSVSLSRGLSRPWSTQARPPTQNMVISQPGGSLNISQDHVPIQPLPAASIPMHASFNNVLAPPISPYATNLDLYQQRLGHFSPSVDDAIELSDSSRTLHNTPELSSSSRTSSVSAIPDAYLPARNSNHDAFNFIPGSPYPDYSSSISSTSNAYTPANSRSQSGSSHTFQDTTGDEGCKVIIRNVKAGVNREQLSVLIDQEMPPHSYVQHEEPKRGEDNKWSVKFSKREHAEKAKEQLNNFMFKGQKLKVHLSNGGPRRQINSGG</sequence>
<evidence type="ECO:0000313" key="3">
    <source>
        <dbReference type="Proteomes" id="UP000664534"/>
    </source>
</evidence>
<dbReference type="GO" id="GO:0003676">
    <property type="term" value="F:nucleic acid binding"/>
    <property type="evidence" value="ECO:0007669"/>
    <property type="project" value="InterPro"/>
</dbReference>
<dbReference type="SUPFAM" id="SSF54928">
    <property type="entry name" value="RNA-binding domain, RBD"/>
    <property type="match status" value="1"/>
</dbReference>
<dbReference type="CDD" id="cd00590">
    <property type="entry name" value="RRM_SF"/>
    <property type="match status" value="1"/>
</dbReference>
<evidence type="ECO:0008006" key="4">
    <source>
        <dbReference type="Google" id="ProtNLM"/>
    </source>
</evidence>
<dbReference type="InterPro" id="IPR012677">
    <property type="entry name" value="Nucleotide-bd_a/b_plait_sf"/>
</dbReference>
<keyword evidence="3" id="KW-1185">Reference proteome</keyword>
<feature type="compositionally biased region" description="Low complexity" evidence="1">
    <location>
        <begin position="271"/>
        <end position="280"/>
    </location>
</feature>
<organism evidence="2 3">
    <name type="scientific">Imshaugia aleurites</name>
    <dbReference type="NCBI Taxonomy" id="172621"/>
    <lineage>
        <taxon>Eukaryota</taxon>
        <taxon>Fungi</taxon>
        <taxon>Dikarya</taxon>
        <taxon>Ascomycota</taxon>
        <taxon>Pezizomycotina</taxon>
        <taxon>Lecanoromycetes</taxon>
        <taxon>OSLEUM clade</taxon>
        <taxon>Lecanoromycetidae</taxon>
        <taxon>Lecanorales</taxon>
        <taxon>Lecanorineae</taxon>
        <taxon>Parmeliaceae</taxon>
        <taxon>Imshaugia</taxon>
    </lineage>
</organism>